<protein>
    <submittedName>
        <fullName evidence="1">Uncharacterized protein</fullName>
    </submittedName>
</protein>
<dbReference type="EMBL" id="LVXG01000003">
    <property type="protein sequence ID" value="OQP54691.1"/>
    <property type="molecule type" value="Genomic_DNA"/>
</dbReference>
<dbReference type="AlphaFoldDB" id="A0A1V9F8V1"/>
<proteinExistence type="predicted"/>
<dbReference type="STRING" id="354355.SAMN05660816_01869"/>
<evidence type="ECO:0000313" key="1">
    <source>
        <dbReference type="EMBL" id="OQP54691.1"/>
    </source>
</evidence>
<dbReference type="Proteomes" id="UP000192610">
    <property type="component" value="Unassembled WGS sequence"/>
</dbReference>
<keyword evidence="2" id="KW-1185">Reference proteome</keyword>
<sequence>MLAVAQNPRPVAPASNLRKKVVSVKQSTIQLDSMSLVPGTVSIAGIPDSLYNIDFVNARLTWKQLPPLDSVIIHYRVFRTRLNAAVSRMQYDSIMNNFAGQPFTPEYMGVGGIGDNFFNFGNINYNGSFGRGISFGNSQDAVFTSNLNLQLSGYLADSIEIVAAITDNNIPIQPDGTTQQLNEFDRIFLQFKKKNWQLSLGDIDIRQQQSYFLSFYKRLQGVAFETTTAITDSITNNTMLSGSIAKGKFTRNTITGQEGNQGPYRLQGANNEFYFVVLANTERVYIDGVLMQRGEDRDYVINYNTAEISFTPKQMVTKDKRIVVEFEYADRNYLNSNIYITNETDFTNKVKVKLGYFSNADAKSSPINQTLDADQKAFLRNLGDSVNQAYYPYAPKDTFSTGAILYQRIDTVYNGAHDSIYLYSTNPDNAQYSLSFIEVGPNNGNYIPDLNGANGKVYRWVQPQNGIKQGNFEPAVFLVAPKKQMVANLGVEYNITKNMSLNTEVATSNYDVNTFSNIDKSNDRGYAAKVDFKNAIPFKASMKGIRLTTNLGYEYVDSRFKPLERLRNVEFTRDWGLPLLLTDPVNENIVTAAVGVSDKKNNALQYQLTEYNRGTSFTGLRHNITQVLDIKGWKFNNQFSLSNIDATDSKGYFWRPTINVSRQFAKLKNYVIGGAYGVEHNKIRDKLTDTMAPQSFSFTNASAYLKSDPAKPNHWGVNWFTRINSYPQAYSLVKTDRSQNVTLNADLTKDPRHLFRFTSTYRKLQILDSTLNGQKPEESLLGRAEYQVNVMKGLLTGNLLYEVGAGQEQKRDYSYLEVPAGQGQYTWIDYNNDGIQQLNEFEAALFQDQAKFIRIFTPTNVYVKASYNTFNYSVNLNPRAAINLNTANKLRKFISKINLQSALQINKKEVADQLVQFNPFKAPLNDTSLITLNKSFVNTFSFNRFSPKWGFDVTNSRTESKSLLTYGYESHKLDEWSTRTRWNISRLFALELTGRSGINQLITSSAKFDNRNYLVKQYSAEPRLTFTKGGNFRMGVGYKYSDKNNEQASQEKSKANSLNTDVKYNILQSTSINAKFTYSDISFKSIDPVPNPNSSSGYIILEGLQPGKNYLWTLDLTKRLMNNLEFSMQYEGRKPGTSRIVHIGRASIRALL</sequence>
<accession>A0A1V9F8V1</accession>
<evidence type="ECO:0000313" key="2">
    <source>
        <dbReference type="Proteomes" id="UP000192610"/>
    </source>
</evidence>
<name>A0A1V9F8V1_9BACT</name>
<reference evidence="2" key="1">
    <citation type="submission" date="2016-04" db="EMBL/GenBank/DDBJ databases">
        <authorList>
            <person name="Chen L."/>
            <person name="Zhuang W."/>
            <person name="Wang G."/>
        </authorList>
    </citation>
    <scope>NUCLEOTIDE SEQUENCE [LARGE SCALE GENOMIC DNA]</scope>
    <source>
        <strain evidence="2">17621</strain>
    </source>
</reference>
<gene>
    <name evidence="1" type="ORF">A4H97_21775</name>
</gene>
<comment type="caution">
    <text evidence="1">The sequence shown here is derived from an EMBL/GenBank/DDBJ whole genome shotgun (WGS) entry which is preliminary data.</text>
</comment>
<organism evidence="1 2">
    <name type="scientific">Niastella yeongjuensis</name>
    <dbReference type="NCBI Taxonomy" id="354355"/>
    <lineage>
        <taxon>Bacteria</taxon>
        <taxon>Pseudomonadati</taxon>
        <taxon>Bacteroidota</taxon>
        <taxon>Chitinophagia</taxon>
        <taxon>Chitinophagales</taxon>
        <taxon>Chitinophagaceae</taxon>
        <taxon>Niastella</taxon>
    </lineage>
</organism>